<keyword evidence="4 6" id="KW-0067">ATP-binding</keyword>
<protein>
    <recommendedName>
        <fullName evidence="7">Kinesin-like protein</fullName>
    </recommendedName>
</protein>
<evidence type="ECO:0000256" key="1">
    <source>
        <dbReference type="ARBA" id="ARBA00004496"/>
    </source>
</evidence>
<proteinExistence type="inferred from homology"/>
<evidence type="ECO:0000256" key="2">
    <source>
        <dbReference type="ARBA" id="ARBA00022490"/>
    </source>
</evidence>
<dbReference type="Pfam" id="PF00225">
    <property type="entry name" value="Kinesin"/>
    <property type="match status" value="2"/>
</dbReference>
<feature type="domain" description="Kinesin motor" evidence="8">
    <location>
        <begin position="51"/>
        <end position="368"/>
    </location>
</feature>
<keyword evidence="10" id="KW-1185">Reference proteome</keyword>
<dbReference type="InterPro" id="IPR027640">
    <property type="entry name" value="Kinesin-like_fam"/>
</dbReference>
<evidence type="ECO:0000256" key="3">
    <source>
        <dbReference type="ARBA" id="ARBA00022741"/>
    </source>
</evidence>
<comment type="caution">
    <text evidence="9">The sequence shown here is derived from an EMBL/GenBank/DDBJ whole genome shotgun (WGS) entry which is preliminary data.</text>
</comment>
<evidence type="ECO:0000313" key="10">
    <source>
        <dbReference type="Proteomes" id="UP001141327"/>
    </source>
</evidence>
<keyword evidence="7" id="KW-0493">Microtubule</keyword>
<keyword evidence="5" id="KW-0175">Coiled coil</keyword>
<dbReference type="PROSITE" id="PS50067">
    <property type="entry name" value="KINESIN_MOTOR_2"/>
    <property type="match status" value="1"/>
</dbReference>
<dbReference type="CDD" id="cd00106">
    <property type="entry name" value="KISc"/>
    <property type="match status" value="1"/>
</dbReference>
<evidence type="ECO:0000256" key="7">
    <source>
        <dbReference type="RuleBase" id="RU000394"/>
    </source>
</evidence>
<dbReference type="InterPro" id="IPR027417">
    <property type="entry name" value="P-loop_NTPase"/>
</dbReference>
<dbReference type="PROSITE" id="PS00411">
    <property type="entry name" value="KINESIN_MOTOR_1"/>
    <property type="match status" value="1"/>
</dbReference>
<gene>
    <name evidence="9" type="ORF">PAPYR_8647</name>
</gene>
<evidence type="ECO:0000313" key="9">
    <source>
        <dbReference type="EMBL" id="KAJ4456206.1"/>
    </source>
</evidence>
<dbReference type="InterPro" id="IPR036961">
    <property type="entry name" value="Kinesin_motor_dom_sf"/>
</dbReference>
<dbReference type="Proteomes" id="UP001141327">
    <property type="component" value="Unassembled WGS sequence"/>
</dbReference>
<evidence type="ECO:0000259" key="8">
    <source>
        <dbReference type="PROSITE" id="PS50067"/>
    </source>
</evidence>
<dbReference type="PRINTS" id="PR00380">
    <property type="entry name" value="KINESINHEAVY"/>
</dbReference>
<keyword evidence="3 6" id="KW-0547">Nucleotide-binding</keyword>
<dbReference type="PANTHER" id="PTHR47969:SF15">
    <property type="entry name" value="CHROMOSOME-ASSOCIATED KINESIN KIF4A-RELATED"/>
    <property type="match status" value="1"/>
</dbReference>
<comment type="subcellular location">
    <subcellularLocation>
        <location evidence="1">Cytoplasm</location>
    </subcellularLocation>
</comment>
<dbReference type="Gene3D" id="3.40.850.10">
    <property type="entry name" value="Kinesin motor domain"/>
    <property type="match status" value="2"/>
</dbReference>
<sequence length="517" mass="55708">MGHTLTSEVLLSKKLGVKMDVTVPGATLPVGSPAISVAQTPTPPPGGMPQSVCVFVRIRPMNDMEKRDGTELSFTAVSEKELTAQKPRVQSQHEWTEKRWTFDSVFPTEASQEKVFLRTAQHLISPVLEGYNACCFAYGQTGSGKTFTMSGTESSPGLIPRLCRDLFANIERDESFQYTVKASYIEIYQENLKDLLVPAGRNEGLQIREEKPVLTPRSSDSLVVLTPIYICASPPSATQSSRSHAVFSLHLERRNQNDAEGLTVRTSQLHLIDLAGSERQSTAGTAGDRLREGAAINVSLMALGNVISALTSERPTHIPYRDSKLTRLLSASLGGNSLTMILATISPAQLNFEESMSTIRFADRAKHIRNRPVINRDPKAARITELMAENQRLRAYLAQCTCGVGTRALRDMGVQTASVDMASEAGSVEGGSGVGSGIDIPLSPRAGGGNPALAAIYQEMAQVDADLAAGRITPTQAMALMRALVNKSLAREAAARTALKRVQEEGTGGCCCRCAIM</sequence>
<dbReference type="SMART" id="SM00129">
    <property type="entry name" value="KISc"/>
    <property type="match status" value="1"/>
</dbReference>
<keyword evidence="6 7" id="KW-0505">Motor protein</keyword>
<feature type="binding site" evidence="6">
    <location>
        <begin position="139"/>
        <end position="146"/>
    </location>
    <ligand>
        <name>ATP</name>
        <dbReference type="ChEBI" id="CHEBI:30616"/>
    </ligand>
</feature>
<evidence type="ECO:0000256" key="4">
    <source>
        <dbReference type="ARBA" id="ARBA00022840"/>
    </source>
</evidence>
<comment type="similarity">
    <text evidence="6 7">Belongs to the TRAFAC class myosin-kinesin ATPase superfamily. Kinesin family.</text>
</comment>
<dbReference type="EMBL" id="JAPMOS010000078">
    <property type="protein sequence ID" value="KAJ4456206.1"/>
    <property type="molecule type" value="Genomic_DNA"/>
</dbReference>
<reference evidence="9" key="1">
    <citation type="journal article" date="2022" name="bioRxiv">
        <title>Genomics of Preaxostyla Flagellates Illuminates Evolutionary Transitions and the Path Towards Mitochondrial Loss.</title>
        <authorList>
            <person name="Novak L.V.F."/>
            <person name="Treitli S.C."/>
            <person name="Pyrih J."/>
            <person name="Halakuc P."/>
            <person name="Pipaliya S.V."/>
            <person name="Vacek V."/>
            <person name="Brzon O."/>
            <person name="Soukal P."/>
            <person name="Eme L."/>
            <person name="Dacks J.B."/>
            <person name="Karnkowska A."/>
            <person name="Elias M."/>
            <person name="Hampl V."/>
        </authorList>
    </citation>
    <scope>NUCLEOTIDE SEQUENCE</scope>
    <source>
        <strain evidence="9">RCP-MX</strain>
    </source>
</reference>
<keyword evidence="2" id="KW-0963">Cytoplasm</keyword>
<name>A0ABQ8UA72_9EUKA</name>
<dbReference type="InterPro" id="IPR001752">
    <property type="entry name" value="Kinesin_motor_dom"/>
</dbReference>
<dbReference type="SUPFAM" id="SSF52540">
    <property type="entry name" value="P-loop containing nucleoside triphosphate hydrolases"/>
    <property type="match status" value="1"/>
</dbReference>
<evidence type="ECO:0000256" key="6">
    <source>
        <dbReference type="PROSITE-ProRule" id="PRU00283"/>
    </source>
</evidence>
<accession>A0ABQ8UA72</accession>
<organism evidence="9 10">
    <name type="scientific">Paratrimastix pyriformis</name>
    <dbReference type="NCBI Taxonomy" id="342808"/>
    <lineage>
        <taxon>Eukaryota</taxon>
        <taxon>Metamonada</taxon>
        <taxon>Preaxostyla</taxon>
        <taxon>Paratrimastigidae</taxon>
        <taxon>Paratrimastix</taxon>
    </lineage>
</organism>
<dbReference type="PANTHER" id="PTHR47969">
    <property type="entry name" value="CHROMOSOME-ASSOCIATED KINESIN KIF4A-RELATED"/>
    <property type="match status" value="1"/>
</dbReference>
<evidence type="ECO:0000256" key="5">
    <source>
        <dbReference type="ARBA" id="ARBA00023054"/>
    </source>
</evidence>
<dbReference type="InterPro" id="IPR019821">
    <property type="entry name" value="Kinesin_motor_CS"/>
</dbReference>